<evidence type="ECO:0000256" key="1">
    <source>
        <dbReference type="SAM" id="Phobius"/>
    </source>
</evidence>
<dbReference type="STRING" id="1236976.JCM16418_1726"/>
<evidence type="ECO:0000313" key="3">
    <source>
        <dbReference type="Proteomes" id="UP000019364"/>
    </source>
</evidence>
<keyword evidence="1" id="KW-0812">Transmembrane</keyword>
<gene>
    <name evidence="2" type="ORF">JCM16418_1726</name>
</gene>
<keyword evidence="1" id="KW-0472">Membrane</keyword>
<proteinExistence type="predicted"/>
<dbReference type="AlphaFoldDB" id="W7YJA8"/>
<feature type="transmembrane region" description="Helical" evidence="1">
    <location>
        <begin position="110"/>
        <end position="128"/>
    </location>
</feature>
<keyword evidence="1" id="KW-1133">Transmembrane helix</keyword>
<keyword evidence="3" id="KW-1185">Reference proteome</keyword>
<feature type="transmembrane region" description="Helical" evidence="1">
    <location>
        <begin position="176"/>
        <end position="194"/>
    </location>
</feature>
<protein>
    <submittedName>
        <fullName evidence="2">Uncharacterized protein</fullName>
    </submittedName>
</protein>
<sequence length="233" mass="26332">MEVIPIGPFMVKWQLLSIIITVLIGYVVTNISLKRSATVYRKLLLDDLATTLLCSILIWKCSAILFEFSSIIHEPKLVLFYTGGTNGWVLAGVYAFVMLTMKTRKLGQDWLFYVSPAITWFIASNGTYHLLKLLFQNGGVYAVGNFILAAVMIFVQYRNSKEQREAQSVYQVHNENCLITILGYCLGLFVLSLLKHEPDSLWIGLTLRQLLLMLVICLTLTAKIIGENKGHIH</sequence>
<feature type="transmembrane region" description="Helical" evidence="1">
    <location>
        <begin position="134"/>
        <end position="155"/>
    </location>
</feature>
<feature type="transmembrane region" description="Helical" evidence="1">
    <location>
        <begin position="45"/>
        <end position="66"/>
    </location>
</feature>
<feature type="transmembrane region" description="Helical" evidence="1">
    <location>
        <begin position="78"/>
        <end position="98"/>
    </location>
</feature>
<feature type="transmembrane region" description="Helical" evidence="1">
    <location>
        <begin position="200"/>
        <end position="222"/>
    </location>
</feature>
<dbReference type="OrthoDB" id="1796359at2"/>
<name>W7YJA8_9BACL</name>
<reference evidence="2 3" key="1">
    <citation type="journal article" date="2014" name="Genome Announc.">
        <title>Draft Genome Sequence of Paenibacillus pini JCM 16418T, Isolated from the Rhizosphere of Pine Tree.</title>
        <authorList>
            <person name="Yuki M."/>
            <person name="Oshima K."/>
            <person name="Suda W."/>
            <person name="Oshida Y."/>
            <person name="Kitamura K."/>
            <person name="Iida Y."/>
            <person name="Hattori M."/>
            <person name="Ohkuma M."/>
        </authorList>
    </citation>
    <scope>NUCLEOTIDE SEQUENCE [LARGE SCALE GENOMIC DNA]</scope>
    <source>
        <strain evidence="2 3">JCM 16418</strain>
    </source>
</reference>
<organism evidence="2 3">
    <name type="scientific">Paenibacillus pini JCM 16418</name>
    <dbReference type="NCBI Taxonomy" id="1236976"/>
    <lineage>
        <taxon>Bacteria</taxon>
        <taxon>Bacillati</taxon>
        <taxon>Bacillota</taxon>
        <taxon>Bacilli</taxon>
        <taxon>Bacillales</taxon>
        <taxon>Paenibacillaceae</taxon>
        <taxon>Paenibacillus</taxon>
    </lineage>
</organism>
<feature type="transmembrane region" description="Helical" evidence="1">
    <location>
        <begin position="13"/>
        <end position="33"/>
    </location>
</feature>
<dbReference type="RefSeq" id="WP_036647402.1">
    <property type="nucleotide sequence ID" value="NZ_BAVZ01000004.1"/>
</dbReference>
<evidence type="ECO:0000313" key="2">
    <source>
        <dbReference type="EMBL" id="GAF07698.1"/>
    </source>
</evidence>
<comment type="caution">
    <text evidence="2">The sequence shown here is derived from an EMBL/GenBank/DDBJ whole genome shotgun (WGS) entry which is preliminary data.</text>
</comment>
<dbReference type="Proteomes" id="UP000019364">
    <property type="component" value="Unassembled WGS sequence"/>
</dbReference>
<accession>W7YJA8</accession>
<dbReference type="EMBL" id="BAVZ01000004">
    <property type="protein sequence ID" value="GAF07698.1"/>
    <property type="molecule type" value="Genomic_DNA"/>
</dbReference>